<gene>
    <name evidence="10" type="ORF">N825_14950</name>
</gene>
<proteinExistence type="inferred from homology"/>
<evidence type="ECO:0000256" key="1">
    <source>
        <dbReference type="ARBA" id="ARBA00004429"/>
    </source>
</evidence>
<dbReference type="AlphaFoldDB" id="W9GWD0"/>
<evidence type="ECO:0000256" key="4">
    <source>
        <dbReference type="ARBA" id="ARBA00029447"/>
    </source>
</evidence>
<keyword evidence="6" id="KW-0472">Membrane</keyword>
<feature type="transmembrane region" description="Helical" evidence="6">
    <location>
        <begin position="283"/>
        <end position="310"/>
    </location>
</feature>
<evidence type="ECO:0000313" key="10">
    <source>
        <dbReference type="EMBL" id="EWY38200.1"/>
    </source>
</evidence>
<dbReference type="InterPro" id="IPR003660">
    <property type="entry name" value="HAMP_dom"/>
</dbReference>
<dbReference type="SMART" id="SM00304">
    <property type="entry name" value="HAMP"/>
    <property type="match status" value="1"/>
</dbReference>
<dbReference type="InterPro" id="IPR004090">
    <property type="entry name" value="Chemotax_Me-accpt_rcpt"/>
</dbReference>
<keyword evidence="2" id="KW-1003">Cell membrane</keyword>
<evidence type="ECO:0000256" key="5">
    <source>
        <dbReference type="PROSITE-ProRule" id="PRU00284"/>
    </source>
</evidence>
<keyword evidence="6" id="KW-0812">Transmembrane</keyword>
<dbReference type="PANTHER" id="PTHR32089:SF112">
    <property type="entry name" value="LYSOZYME-LIKE PROTEIN-RELATED"/>
    <property type="match status" value="1"/>
</dbReference>
<evidence type="ECO:0000313" key="11">
    <source>
        <dbReference type="Proteomes" id="UP000019486"/>
    </source>
</evidence>
<dbReference type="InterPro" id="IPR004089">
    <property type="entry name" value="MCPsignal_dom"/>
</dbReference>
<dbReference type="GO" id="GO:0004888">
    <property type="term" value="F:transmembrane signaling receptor activity"/>
    <property type="evidence" value="ECO:0007669"/>
    <property type="project" value="InterPro"/>
</dbReference>
<accession>W9GWD0</accession>
<dbReference type="Proteomes" id="UP000019486">
    <property type="component" value="Unassembled WGS sequence"/>
</dbReference>
<comment type="caution">
    <text evidence="10">The sequence shown here is derived from an EMBL/GenBank/DDBJ whole genome shotgun (WGS) entry which is preliminary data.</text>
</comment>
<dbReference type="PROSITE" id="PS50111">
    <property type="entry name" value="CHEMOTAXIS_TRANSDUC_2"/>
    <property type="match status" value="1"/>
</dbReference>
<dbReference type="CDD" id="cd06225">
    <property type="entry name" value="HAMP"/>
    <property type="match status" value="1"/>
</dbReference>
<keyword evidence="11" id="KW-1185">Reference proteome</keyword>
<feature type="domain" description="HAMP" evidence="9">
    <location>
        <begin position="312"/>
        <end position="365"/>
    </location>
</feature>
<keyword evidence="3 5" id="KW-0807">Transducer</keyword>
<dbReference type="SMART" id="SM00283">
    <property type="entry name" value="MA"/>
    <property type="match status" value="1"/>
</dbReference>
<keyword evidence="2" id="KW-0997">Cell inner membrane</keyword>
<protein>
    <submittedName>
        <fullName evidence="10">Methyl-accepting chemotaxis protein</fullName>
    </submittedName>
</protein>
<keyword evidence="6" id="KW-1133">Transmembrane helix</keyword>
<evidence type="ECO:0000256" key="3">
    <source>
        <dbReference type="ARBA" id="ARBA00023224"/>
    </source>
</evidence>
<organism evidence="10 11">
    <name type="scientific">Skermanella stibiiresistens SB22</name>
    <dbReference type="NCBI Taxonomy" id="1385369"/>
    <lineage>
        <taxon>Bacteria</taxon>
        <taxon>Pseudomonadati</taxon>
        <taxon>Pseudomonadota</taxon>
        <taxon>Alphaproteobacteria</taxon>
        <taxon>Rhodospirillales</taxon>
        <taxon>Azospirillaceae</taxon>
        <taxon>Skermanella</taxon>
    </lineage>
</organism>
<dbReference type="InterPro" id="IPR000727">
    <property type="entry name" value="T_SNARE_dom"/>
</dbReference>
<dbReference type="Gene3D" id="1.10.287.950">
    <property type="entry name" value="Methyl-accepting chemotaxis protein"/>
    <property type="match status" value="1"/>
</dbReference>
<evidence type="ECO:0000256" key="2">
    <source>
        <dbReference type="ARBA" id="ARBA00022519"/>
    </source>
</evidence>
<dbReference type="InterPro" id="IPR032255">
    <property type="entry name" value="HBM"/>
</dbReference>
<dbReference type="Pfam" id="PF00015">
    <property type="entry name" value="MCPsignal"/>
    <property type="match status" value="1"/>
</dbReference>
<feature type="domain" description="Methyl-accepting transducer" evidence="7">
    <location>
        <begin position="398"/>
        <end position="634"/>
    </location>
</feature>
<evidence type="ECO:0000259" key="7">
    <source>
        <dbReference type="PROSITE" id="PS50111"/>
    </source>
</evidence>
<comment type="similarity">
    <text evidence="4">Belongs to the methyl-accepting chemotaxis (MCP) protein family.</text>
</comment>
<dbReference type="Gene3D" id="6.10.340.10">
    <property type="match status" value="1"/>
</dbReference>
<dbReference type="PATRIC" id="fig|1385369.3.peg.4858"/>
<evidence type="ECO:0000256" key="6">
    <source>
        <dbReference type="SAM" id="Phobius"/>
    </source>
</evidence>
<evidence type="ECO:0000259" key="8">
    <source>
        <dbReference type="PROSITE" id="PS50192"/>
    </source>
</evidence>
<sequence>MGIRAKVFGGFSVVLLILALVGAAAVFAFSQVSGQFAQMDARDATFDEITIVDRSFIELKRLVREYNQTGNEALVPRVAEAAKEVYEHIDRIATLYEGQPEQAIAREVRKMGEAYVASFDQVVTLKRRQVGLVAKDLVEIGSDVTRRLDAAATPAMGSDTTVMDLARRVLQRVLEVRLIAEKSLSATAAGSGADVDKKIATLNSGLKAFESRAAAAISGGPEVVAKIRQYVGIYQESQEIGSQLEILLEGGMKQGGDALAASLETLVSQGKQRQDDQRAETSALMSTMATLIMIIGGIGLVIGCAAAWMIGNGISSAIHRITAAMIALAGGDRAVAIPYSGRGDEIGEMSGALQIFKDSMIESDRLTAEEKAQVEQRERRRTAIEARITEFDRQVGQSLETLSSASGELRRAASSMATAAEYTASQVDVVANASDQASGSVRTVAAAAEELSHSVDEIGRQVSQSSDIAMKAVEEAAHTNQAIDKLRVGAGKIGEIVTLIDQIASQTNLLALNATIEAARAGEAGKGFAVVASEVKSLANQTARATEEIGGQIAAIQTTTNEAVSTIQNITETIKRMSEISSGIAAAVQEQAAATQEIARNVNHAAQGSSEVSSTITTVRVAAAETGSTATQLLGTSTQLADQSGRLRQDVDDFMRAIRQA</sequence>
<dbReference type="GO" id="GO:0007165">
    <property type="term" value="P:signal transduction"/>
    <property type="evidence" value="ECO:0007669"/>
    <property type="project" value="UniProtKB-KW"/>
</dbReference>
<dbReference type="PANTHER" id="PTHR32089">
    <property type="entry name" value="METHYL-ACCEPTING CHEMOTAXIS PROTEIN MCPB"/>
    <property type="match status" value="1"/>
</dbReference>
<dbReference type="EMBL" id="AVFL01000020">
    <property type="protein sequence ID" value="EWY38200.1"/>
    <property type="molecule type" value="Genomic_DNA"/>
</dbReference>
<reference evidence="10 11" key="1">
    <citation type="submission" date="2013-08" db="EMBL/GenBank/DDBJ databases">
        <title>The genome sequence of Skermanella stibiiresistens.</title>
        <authorList>
            <person name="Zhu W."/>
            <person name="Wang G."/>
        </authorList>
    </citation>
    <scope>NUCLEOTIDE SEQUENCE [LARGE SCALE GENOMIC DNA]</scope>
    <source>
        <strain evidence="10 11">SB22</strain>
    </source>
</reference>
<dbReference type="SMART" id="SM01358">
    <property type="entry name" value="HBM"/>
    <property type="match status" value="1"/>
</dbReference>
<feature type="domain" description="T-SNARE coiled-coil homology" evidence="8">
    <location>
        <begin position="557"/>
        <end position="619"/>
    </location>
</feature>
<dbReference type="PROSITE" id="PS50885">
    <property type="entry name" value="HAMP"/>
    <property type="match status" value="1"/>
</dbReference>
<dbReference type="GO" id="GO:0006935">
    <property type="term" value="P:chemotaxis"/>
    <property type="evidence" value="ECO:0007669"/>
    <property type="project" value="InterPro"/>
</dbReference>
<dbReference type="GO" id="GO:0005886">
    <property type="term" value="C:plasma membrane"/>
    <property type="evidence" value="ECO:0007669"/>
    <property type="project" value="UniProtKB-SubCell"/>
</dbReference>
<evidence type="ECO:0000259" key="9">
    <source>
        <dbReference type="PROSITE" id="PS50885"/>
    </source>
</evidence>
<dbReference type="STRING" id="1385369.N825_14950"/>
<dbReference type="PROSITE" id="PS50192">
    <property type="entry name" value="T_SNARE"/>
    <property type="match status" value="1"/>
</dbReference>
<comment type="subcellular location">
    <subcellularLocation>
        <location evidence="1">Cell inner membrane</location>
        <topology evidence="1">Multi-pass membrane protein</topology>
    </subcellularLocation>
</comment>
<dbReference type="Pfam" id="PF00672">
    <property type="entry name" value="HAMP"/>
    <property type="match status" value="1"/>
</dbReference>
<name>W9GWD0_9PROT</name>
<dbReference type="PRINTS" id="PR00260">
    <property type="entry name" value="CHEMTRNSDUCR"/>
</dbReference>
<dbReference type="SUPFAM" id="SSF58104">
    <property type="entry name" value="Methyl-accepting chemotaxis protein (MCP) signaling domain"/>
    <property type="match status" value="1"/>
</dbReference>